<dbReference type="Proteomes" id="UP001501079">
    <property type="component" value="Unassembled WGS sequence"/>
</dbReference>
<evidence type="ECO:0000313" key="1">
    <source>
        <dbReference type="EMBL" id="GAA4177411.1"/>
    </source>
</evidence>
<dbReference type="EMBL" id="BAABBW010000004">
    <property type="protein sequence ID" value="GAA4177411.1"/>
    <property type="molecule type" value="Genomic_DNA"/>
</dbReference>
<organism evidence="1 2">
    <name type="scientific">Gryllotalpicola koreensis</name>
    <dbReference type="NCBI Taxonomy" id="993086"/>
    <lineage>
        <taxon>Bacteria</taxon>
        <taxon>Bacillati</taxon>
        <taxon>Actinomycetota</taxon>
        <taxon>Actinomycetes</taxon>
        <taxon>Micrococcales</taxon>
        <taxon>Microbacteriaceae</taxon>
        <taxon>Gryllotalpicola</taxon>
    </lineage>
</organism>
<comment type="caution">
    <text evidence="1">The sequence shown here is derived from an EMBL/GenBank/DDBJ whole genome shotgun (WGS) entry which is preliminary data.</text>
</comment>
<evidence type="ECO:0000313" key="2">
    <source>
        <dbReference type="Proteomes" id="UP001501079"/>
    </source>
</evidence>
<gene>
    <name evidence="1" type="ORF">GCM10022287_26200</name>
</gene>
<reference evidence="2" key="1">
    <citation type="journal article" date="2019" name="Int. J. Syst. Evol. Microbiol.">
        <title>The Global Catalogue of Microorganisms (GCM) 10K type strain sequencing project: providing services to taxonomists for standard genome sequencing and annotation.</title>
        <authorList>
            <consortium name="The Broad Institute Genomics Platform"/>
            <consortium name="The Broad Institute Genome Sequencing Center for Infectious Disease"/>
            <person name="Wu L."/>
            <person name="Ma J."/>
        </authorList>
    </citation>
    <scope>NUCLEOTIDE SEQUENCE [LARGE SCALE GENOMIC DNA]</scope>
    <source>
        <strain evidence="2">JCM 17591</strain>
    </source>
</reference>
<name>A0ABP8A464_9MICO</name>
<protein>
    <submittedName>
        <fullName evidence="1">Uncharacterized protein</fullName>
    </submittedName>
</protein>
<proteinExistence type="predicted"/>
<sequence length="407" mass="45027">MLLTGFSATSLGKGSGEQVIATFHGFAVREAAECGDDVSMDSRADELIEGPRGRRMLYELASLADDHLSSFAWDVERSFDNSGSAVFVSWGPASGEHERRPERAEEVGEIAARIAGRSGRDVVDEERIVVALADSVGWARAWQEPDGTDMMLEDPAFVSALRPLAERVARMPEVEWWWHPVAQHQTVTRFSYADPETRVQQPPPVPEPSGTAAQLARWRQESRETEQQFVDHAANYPGTPLSGDWWALAQYTGVWSTPSLGARGPAALHFVEDGGGERLARVWDGRPHDGARVLEITGPDDWADLCRRHPFDVTESRRHVWGLATGRQGRWVIPDWPAVAAEWDAVHLTVAGYLRTAERAVPVDGETATVLAGWDPAAAVWFGEAIELDATFTEWRRDDEAWTRVAG</sequence>
<keyword evidence="2" id="KW-1185">Reference proteome</keyword>
<accession>A0ABP8A464</accession>